<accession>A0A7Y6BUG6</accession>
<evidence type="ECO:0000313" key="7">
    <source>
        <dbReference type="Proteomes" id="UP000526125"/>
    </source>
</evidence>
<feature type="binding site" evidence="4">
    <location>
        <position position="185"/>
    </location>
    <ligand>
        <name>acetyl-CoA</name>
        <dbReference type="ChEBI" id="CHEBI:57288"/>
    </ligand>
</feature>
<proteinExistence type="predicted"/>
<evidence type="ECO:0000256" key="2">
    <source>
        <dbReference type="ARBA" id="ARBA00022737"/>
    </source>
</evidence>
<dbReference type="InterPro" id="IPR050179">
    <property type="entry name" value="Trans_hexapeptide_repeat"/>
</dbReference>
<evidence type="ECO:0000313" key="6">
    <source>
        <dbReference type="EMBL" id="NUU75104.1"/>
    </source>
</evidence>
<dbReference type="InterPro" id="IPR041561">
    <property type="entry name" value="PglD_N"/>
</dbReference>
<evidence type="ECO:0000259" key="5">
    <source>
        <dbReference type="Pfam" id="PF17836"/>
    </source>
</evidence>
<feature type="active site" description="Proton acceptor" evidence="3">
    <location>
        <position position="137"/>
    </location>
</feature>
<dbReference type="PANTHER" id="PTHR43300">
    <property type="entry name" value="ACETYLTRANSFERASE"/>
    <property type="match status" value="1"/>
</dbReference>
<evidence type="ECO:0000256" key="1">
    <source>
        <dbReference type="ARBA" id="ARBA00022679"/>
    </source>
</evidence>
<name>A0A7Y6BUG6_9BACL</name>
<keyword evidence="2" id="KW-0677">Repeat</keyword>
<sequence length="210" mass="22283">MLKLIVWGAGGHAREIVWLCEELNIKVVGLLDERPHMKGLTVEGLPILGTLADIKLLRDEVGIVCAGVGDPALKRRFALTTASSGFRFAPPLIHPNVRWSRRNVIGAGSMIFEGGVISEQIRIGQHVILNRSVSVSHDSVIGDYVTLGPGVCLAGNVVIEAGAYIGIGASVREKIKVGNWSVVGGGAFVKDDIPEYCMAAGVPAVVKKNL</sequence>
<dbReference type="InterPro" id="IPR020019">
    <property type="entry name" value="AcTrfase_PglD-like"/>
</dbReference>
<dbReference type="InterPro" id="IPR011004">
    <property type="entry name" value="Trimer_LpxA-like_sf"/>
</dbReference>
<keyword evidence="1 6" id="KW-0808">Transferase</keyword>
<evidence type="ECO:0000256" key="3">
    <source>
        <dbReference type="PIRSR" id="PIRSR620019-1"/>
    </source>
</evidence>
<organism evidence="6 7">
    <name type="scientific">Paenibacillus xylanilyticus</name>
    <dbReference type="NCBI Taxonomy" id="248903"/>
    <lineage>
        <taxon>Bacteria</taxon>
        <taxon>Bacillati</taxon>
        <taxon>Bacillota</taxon>
        <taxon>Bacilli</taxon>
        <taxon>Bacillales</taxon>
        <taxon>Paenibacillaceae</taxon>
        <taxon>Paenibacillus</taxon>
    </lineage>
</organism>
<reference evidence="6 7" key="1">
    <citation type="submission" date="2020-05" db="EMBL/GenBank/DDBJ databases">
        <title>Genome Sequencing of Type Strains.</title>
        <authorList>
            <person name="Lemaire J.F."/>
            <person name="Inderbitzin P."/>
            <person name="Gregorio O.A."/>
            <person name="Collins S.B."/>
            <person name="Wespe N."/>
            <person name="Knight-Connoni V."/>
        </authorList>
    </citation>
    <scope>NUCLEOTIDE SEQUENCE [LARGE SCALE GENOMIC DNA]</scope>
    <source>
        <strain evidence="6 7">LMG 21957</strain>
    </source>
</reference>
<dbReference type="Gene3D" id="3.40.50.20">
    <property type="match status" value="1"/>
</dbReference>
<dbReference type="CDD" id="cd03360">
    <property type="entry name" value="LbH_AT_putative"/>
    <property type="match status" value="1"/>
</dbReference>
<dbReference type="Gene3D" id="2.160.10.10">
    <property type="entry name" value="Hexapeptide repeat proteins"/>
    <property type="match status" value="1"/>
</dbReference>
<dbReference type="GO" id="GO:0016740">
    <property type="term" value="F:transferase activity"/>
    <property type="evidence" value="ECO:0007669"/>
    <property type="project" value="UniProtKB-KW"/>
</dbReference>
<feature type="binding site" evidence="4">
    <location>
        <position position="167"/>
    </location>
    <ligand>
        <name>acetyl-CoA</name>
        <dbReference type="ChEBI" id="CHEBI:57288"/>
    </ligand>
</feature>
<protein>
    <submittedName>
        <fullName evidence="6">Acetyltransferase</fullName>
    </submittedName>
</protein>
<dbReference type="RefSeq" id="WP_175394954.1">
    <property type="nucleotide sequence ID" value="NZ_JABMCB010000166.1"/>
</dbReference>
<dbReference type="Proteomes" id="UP000526125">
    <property type="component" value="Unassembled WGS sequence"/>
</dbReference>
<comment type="caution">
    <text evidence="6">The sequence shown here is derived from an EMBL/GenBank/DDBJ whole genome shotgun (WGS) entry which is preliminary data.</text>
</comment>
<dbReference type="SUPFAM" id="SSF51161">
    <property type="entry name" value="Trimeric LpxA-like enzymes"/>
    <property type="match status" value="1"/>
</dbReference>
<evidence type="ECO:0000256" key="4">
    <source>
        <dbReference type="PIRSR" id="PIRSR620019-2"/>
    </source>
</evidence>
<dbReference type="AlphaFoldDB" id="A0A7Y6BUG6"/>
<keyword evidence="7" id="KW-1185">Reference proteome</keyword>
<feature type="domain" description="PglD N-terminal" evidence="5">
    <location>
        <begin position="3"/>
        <end position="78"/>
    </location>
</feature>
<dbReference type="InterPro" id="IPR018357">
    <property type="entry name" value="Hexapep_transf_CS"/>
</dbReference>
<feature type="binding site" evidence="4">
    <location>
        <position position="69"/>
    </location>
    <ligand>
        <name>substrate</name>
    </ligand>
</feature>
<gene>
    <name evidence="6" type="ORF">HP552_07600</name>
</gene>
<dbReference type="PANTHER" id="PTHR43300:SF7">
    <property type="entry name" value="UDP-N-ACETYLBACILLOSAMINE N-ACETYLTRANSFERASE"/>
    <property type="match status" value="1"/>
</dbReference>
<dbReference type="PROSITE" id="PS00101">
    <property type="entry name" value="HEXAPEP_TRANSFERASES"/>
    <property type="match status" value="1"/>
</dbReference>
<feature type="site" description="Increases basicity of active site His" evidence="3">
    <location>
        <position position="138"/>
    </location>
</feature>
<dbReference type="EMBL" id="JABMCB010000166">
    <property type="protein sequence ID" value="NUU75104.1"/>
    <property type="molecule type" value="Genomic_DNA"/>
</dbReference>
<dbReference type="NCBIfam" id="TIGR03570">
    <property type="entry name" value="NeuD_NnaD"/>
    <property type="match status" value="1"/>
</dbReference>
<dbReference type="Pfam" id="PF17836">
    <property type="entry name" value="PglD_N"/>
    <property type="match status" value="1"/>
</dbReference>